<dbReference type="Proteomes" id="UP000812287">
    <property type="component" value="Unassembled WGS sequence"/>
</dbReference>
<reference evidence="1" key="1">
    <citation type="submission" date="2020-11" db="EMBL/GenBank/DDBJ databases">
        <title>Adaptations for nitrogen fixation in a non-lichenized fungal sporocarp promotes dispersal by wood-feeding termites.</title>
        <authorList>
            <consortium name="DOE Joint Genome Institute"/>
            <person name="Koch R.A."/>
            <person name="Yoon G."/>
            <person name="Arayal U."/>
            <person name="Lail K."/>
            <person name="Amirebrahimi M."/>
            <person name="Labutti K."/>
            <person name="Lipzen A."/>
            <person name="Riley R."/>
            <person name="Barry K."/>
            <person name="Henrissat B."/>
            <person name="Grigoriev I.V."/>
            <person name="Herr J.R."/>
            <person name="Aime M.C."/>
        </authorList>
    </citation>
    <scope>NUCLEOTIDE SEQUENCE</scope>
    <source>
        <strain evidence="1">MCA 3950</strain>
    </source>
</reference>
<dbReference type="EMBL" id="MU250563">
    <property type="protein sequence ID" value="KAG7441184.1"/>
    <property type="molecule type" value="Genomic_DNA"/>
</dbReference>
<organism evidence="1 2">
    <name type="scientific">Guyanagaster necrorhizus</name>
    <dbReference type="NCBI Taxonomy" id="856835"/>
    <lineage>
        <taxon>Eukaryota</taxon>
        <taxon>Fungi</taxon>
        <taxon>Dikarya</taxon>
        <taxon>Basidiomycota</taxon>
        <taxon>Agaricomycotina</taxon>
        <taxon>Agaricomycetes</taxon>
        <taxon>Agaricomycetidae</taxon>
        <taxon>Agaricales</taxon>
        <taxon>Marasmiineae</taxon>
        <taxon>Physalacriaceae</taxon>
        <taxon>Guyanagaster</taxon>
    </lineage>
</organism>
<sequence length="98" mass="11152">MEECVVIEWSQAVQQSEAGQARLDDKENIASGLSLRVPASEPNDYSRSNNGLLVNLDLIFLVLYIKRKDEVASGMDIHRFELRSLATMYTMKQLHQKP</sequence>
<name>A0A9P8AMW2_9AGAR</name>
<comment type="caution">
    <text evidence="1">The sequence shown here is derived from an EMBL/GenBank/DDBJ whole genome shotgun (WGS) entry which is preliminary data.</text>
</comment>
<accession>A0A9P8AMW2</accession>
<protein>
    <submittedName>
        <fullName evidence="1">Uncharacterized protein</fullName>
    </submittedName>
</protein>
<keyword evidence="2" id="KW-1185">Reference proteome</keyword>
<dbReference type="GeneID" id="66103661"/>
<evidence type="ECO:0000313" key="2">
    <source>
        <dbReference type="Proteomes" id="UP000812287"/>
    </source>
</evidence>
<dbReference type="RefSeq" id="XP_043034684.1">
    <property type="nucleotide sequence ID" value="XM_043181365.1"/>
</dbReference>
<evidence type="ECO:0000313" key="1">
    <source>
        <dbReference type="EMBL" id="KAG7441184.1"/>
    </source>
</evidence>
<dbReference type="AlphaFoldDB" id="A0A9P8AMW2"/>
<proteinExistence type="predicted"/>
<gene>
    <name evidence="1" type="ORF">BT62DRAFT_553269</name>
</gene>